<comment type="caution">
    <text evidence="2">The sequence shown here is derived from an EMBL/GenBank/DDBJ whole genome shotgun (WGS) entry which is preliminary data.</text>
</comment>
<keyword evidence="1" id="KW-0472">Membrane</keyword>
<proteinExistence type="predicted"/>
<keyword evidence="1" id="KW-1133">Transmembrane helix</keyword>
<organism evidence="2 3">
    <name type="scientific">Taenia crassiceps</name>
    <dbReference type="NCBI Taxonomy" id="6207"/>
    <lineage>
        <taxon>Eukaryota</taxon>
        <taxon>Metazoa</taxon>
        <taxon>Spiralia</taxon>
        <taxon>Lophotrochozoa</taxon>
        <taxon>Platyhelminthes</taxon>
        <taxon>Cestoda</taxon>
        <taxon>Eucestoda</taxon>
        <taxon>Cyclophyllidea</taxon>
        <taxon>Taeniidae</taxon>
        <taxon>Taenia</taxon>
    </lineage>
</organism>
<feature type="transmembrane region" description="Helical" evidence="1">
    <location>
        <begin position="251"/>
        <end position="270"/>
    </location>
</feature>
<evidence type="ECO:0000313" key="3">
    <source>
        <dbReference type="Proteomes" id="UP001651158"/>
    </source>
</evidence>
<dbReference type="Proteomes" id="UP001651158">
    <property type="component" value="Unassembled WGS sequence"/>
</dbReference>
<reference evidence="2 3" key="1">
    <citation type="journal article" date="2022" name="Front. Cell. Infect. Microbiol.">
        <title>The Genomes of Two Strains of Taenia crassiceps the Animal Model for the Study of Human Cysticercosis.</title>
        <authorList>
            <person name="Bobes R.J."/>
            <person name="Estrada K."/>
            <person name="Rios-Valencia D.G."/>
            <person name="Calderon-Gallegos A."/>
            <person name="de la Torre P."/>
            <person name="Carrero J.C."/>
            <person name="Sanchez-Flores A."/>
            <person name="Laclette J.P."/>
        </authorList>
    </citation>
    <scope>NUCLEOTIDE SEQUENCE [LARGE SCALE GENOMIC DNA]</scope>
    <source>
        <strain evidence="2">WFUcys</strain>
    </source>
</reference>
<name>A0ABR4QJZ3_9CEST</name>
<keyword evidence="1" id="KW-0812">Transmembrane</keyword>
<dbReference type="PANTHER" id="PTHR12861:SF3">
    <property type="entry name" value="TRANSLOCON-ASSOCIATED PROTEIN SUBUNIT BETA"/>
    <property type="match status" value="1"/>
</dbReference>
<accession>A0ABR4QJZ3</accession>
<dbReference type="Pfam" id="PF05753">
    <property type="entry name" value="TRAP_beta"/>
    <property type="match status" value="1"/>
</dbReference>
<sequence length="433" mass="49171">MLRKFLKDDPAENYDTGYHLPSADCVHVAVPFLPARTLSYLEKGEDQFIKAFNNSMYPKEFFDIPPTVTFPEESQRSLWGGEGIVRGFIEVKRTRTSEILDRWLMIIVSLTALKQIELMKGLDNYLLMLSDPAFKKLKPGIVTKYARFIIPGNEAEWVGLTLDEAIKKQMKIEYLHERKAAFIPKKEILTRALLKQLDAGKDHPELVRSLDPKSPRSLRSLFSRFLGGLDRVIIRLTTSQAGYHVSTPCAIIMPLVCALVLIFQYVICAAEHPDLVDRARLVVTKEVLNRYLVEAKEVTLLYTIHNLSPRTARDVEIHDRLPESDFSFVHGSRSTRWPAVPPISNITHSVIVVPRSAGYFNFTSAEVTYKAGPDGTVTYGYSSAPGMRLILVPSVFNRQFSSHWLEWICFAFIMAPCLGIPYMLWHASATKYT</sequence>
<evidence type="ECO:0000256" key="1">
    <source>
        <dbReference type="SAM" id="Phobius"/>
    </source>
</evidence>
<feature type="transmembrane region" description="Helical" evidence="1">
    <location>
        <begin position="404"/>
        <end position="425"/>
    </location>
</feature>
<dbReference type="PANTHER" id="PTHR12861">
    <property type="entry name" value="TRANSLOCON-ASSOCIATED PROTEIN, BETA SUBUNIT PRECURSOR TRAP-BETA SIGNAL SEQUENCE RECEPTOR BETA SUBUNIT"/>
    <property type="match status" value="1"/>
</dbReference>
<gene>
    <name evidence="2" type="ORF">TcWFU_003348</name>
</gene>
<dbReference type="EMBL" id="JAKROA010000002">
    <property type="protein sequence ID" value="KAL5110086.1"/>
    <property type="molecule type" value="Genomic_DNA"/>
</dbReference>
<keyword evidence="3" id="KW-1185">Reference proteome</keyword>
<protein>
    <submittedName>
        <fullName evidence="2">Translocon-associated protein subunit beta</fullName>
    </submittedName>
</protein>
<evidence type="ECO:0000313" key="2">
    <source>
        <dbReference type="EMBL" id="KAL5110086.1"/>
    </source>
</evidence>